<organism evidence="2 3">
    <name type="scientific">Hamiltosporidium tvaerminnensis</name>
    <dbReference type="NCBI Taxonomy" id="1176355"/>
    <lineage>
        <taxon>Eukaryota</taxon>
        <taxon>Fungi</taxon>
        <taxon>Fungi incertae sedis</taxon>
        <taxon>Microsporidia</taxon>
        <taxon>Dubosqiidae</taxon>
        <taxon>Hamiltosporidium</taxon>
    </lineage>
</organism>
<dbReference type="VEuPathDB" id="MicrosporidiaDB:CWI38_0133p0010"/>
<comment type="caution">
    <text evidence="2">The sequence shown here is derived from an EMBL/GenBank/DDBJ whole genome shotgun (WGS) entry which is preliminary data.</text>
</comment>
<dbReference type="AlphaFoldDB" id="A0A4Q9M3K0"/>
<protein>
    <submittedName>
        <fullName evidence="2">Uncharacterized protein</fullName>
    </submittedName>
</protein>
<accession>A0A4Q9M3K0</accession>
<name>A0A4Q9M3K0_9MICR</name>
<evidence type="ECO:0000256" key="1">
    <source>
        <dbReference type="SAM" id="SignalP"/>
    </source>
</evidence>
<dbReference type="Proteomes" id="UP000292282">
    <property type="component" value="Unassembled WGS sequence"/>
</dbReference>
<keyword evidence="3" id="KW-1185">Reference proteome</keyword>
<reference evidence="2 3" key="1">
    <citation type="submission" date="2017-12" db="EMBL/GenBank/DDBJ databases">
        <authorList>
            <person name="Pombert J.-F."/>
            <person name="Haag K.L."/>
            <person name="Ebert D."/>
        </authorList>
    </citation>
    <scope>NUCLEOTIDE SEQUENCE [LARGE SCALE GENOMIC DNA]</scope>
    <source>
        <strain evidence="2">IL-G-3</strain>
    </source>
</reference>
<evidence type="ECO:0000313" key="2">
    <source>
        <dbReference type="EMBL" id="TBU20096.1"/>
    </source>
</evidence>
<proteinExistence type="predicted"/>
<feature type="chain" id="PRO_5020790793" evidence="1">
    <location>
        <begin position="23"/>
        <end position="283"/>
    </location>
</feature>
<dbReference type="EMBL" id="PITK01000133">
    <property type="protein sequence ID" value="TBU20096.1"/>
    <property type="molecule type" value="Genomic_DNA"/>
</dbReference>
<sequence>MKELFLLLVSLGNILHIKIIESNDTEDSTKGVSQMNSLVSSVKNSSLNITSNSIKAGYLKRSIIYNIEISDVLLNSLTPLDINYDEKYAIIDFQNDLLNSKKLIIKRLILNFENKNVFFISKAEELTFQSCELGGVKYLSDYDYYSDIFRISKYSFTSVEYGIFNRIPNLKNLRFRSCLLNLNLHLIFGAIYPDSIIDGIYICDSEISGKDIKYISTLKVKVLILIHTKNTLSEVSNNLCDDVIKQTLDGLKIKVNVKKSEADNFDKNKFLRFFGGLKYFDVE</sequence>
<keyword evidence="1" id="KW-0732">Signal</keyword>
<evidence type="ECO:0000313" key="3">
    <source>
        <dbReference type="Proteomes" id="UP000292282"/>
    </source>
</evidence>
<feature type="signal peptide" evidence="1">
    <location>
        <begin position="1"/>
        <end position="22"/>
    </location>
</feature>
<gene>
    <name evidence="2" type="ORF">CWI38_0133p0010</name>
</gene>